<accession>A0A9N8HGP8</accession>
<feature type="compositionally biased region" description="Basic and acidic residues" evidence="2">
    <location>
        <begin position="218"/>
        <end position="231"/>
    </location>
</feature>
<feature type="region of interest" description="Disordered" evidence="2">
    <location>
        <begin position="210"/>
        <end position="231"/>
    </location>
</feature>
<evidence type="ECO:0000256" key="2">
    <source>
        <dbReference type="SAM" id="MobiDB-lite"/>
    </source>
</evidence>
<comment type="caution">
    <text evidence="4">The sequence shown here is derived from an EMBL/GenBank/DDBJ whole genome shotgun (WGS) entry which is preliminary data.</text>
</comment>
<organism evidence="4 5">
    <name type="scientific">Seminavis robusta</name>
    <dbReference type="NCBI Taxonomy" id="568900"/>
    <lineage>
        <taxon>Eukaryota</taxon>
        <taxon>Sar</taxon>
        <taxon>Stramenopiles</taxon>
        <taxon>Ochrophyta</taxon>
        <taxon>Bacillariophyta</taxon>
        <taxon>Bacillariophyceae</taxon>
        <taxon>Bacillariophycidae</taxon>
        <taxon>Naviculales</taxon>
        <taxon>Naviculaceae</taxon>
        <taxon>Seminavis</taxon>
    </lineage>
</organism>
<reference evidence="4" key="1">
    <citation type="submission" date="2020-06" db="EMBL/GenBank/DDBJ databases">
        <authorList>
            <consortium name="Plant Systems Biology data submission"/>
        </authorList>
    </citation>
    <scope>NUCLEOTIDE SEQUENCE</scope>
    <source>
        <strain evidence="4">D6</strain>
    </source>
</reference>
<dbReference type="Proteomes" id="UP001153069">
    <property type="component" value="Unassembled WGS sequence"/>
</dbReference>
<keyword evidence="5" id="KW-1185">Reference proteome</keyword>
<name>A0A9N8HGP8_9STRA</name>
<dbReference type="Pfam" id="PF16200">
    <property type="entry name" value="Band_7_C"/>
    <property type="match status" value="1"/>
</dbReference>
<feature type="domain" description="STML2-like C-terminal extension" evidence="3">
    <location>
        <begin position="126"/>
        <end position="186"/>
    </location>
</feature>
<gene>
    <name evidence="4" type="ORF">SEMRO_495_G154560.1</name>
</gene>
<evidence type="ECO:0000256" key="1">
    <source>
        <dbReference type="ARBA" id="ARBA00008164"/>
    </source>
</evidence>
<dbReference type="EMBL" id="CAICTM010000494">
    <property type="protein sequence ID" value="CAB9511660.1"/>
    <property type="molecule type" value="Genomic_DNA"/>
</dbReference>
<protein>
    <submittedName>
        <fullName evidence="4">Stomatin-like protein</fullName>
    </submittedName>
</protein>
<evidence type="ECO:0000259" key="3">
    <source>
        <dbReference type="Pfam" id="PF16200"/>
    </source>
</evidence>
<evidence type="ECO:0000313" key="5">
    <source>
        <dbReference type="Proteomes" id="UP001153069"/>
    </source>
</evidence>
<proteinExistence type="inferred from homology"/>
<dbReference type="InterPro" id="IPR032435">
    <property type="entry name" value="STML2-like_C"/>
</dbReference>
<dbReference type="AlphaFoldDB" id="A0A9N8HGP8"/>
<evidence type="ECO:0000313" key="4">
    <source>
        <dbReference type="EMBL" id="CAB9511660.1"/>
    </source>
</evidence>
<comment type="similarity">
    <text evidence="1">Belongs to the band 7/mec-2 family.</text>
</comment>
<sequence>MRSAIGEMELDEILHGRARLNSLIKGSLQEAHVPFIRDWKSDDTKSQKSHQITNYVILPTDKHSRRDVRLRCEVAAEINSLTNESEGNLSRSRMKQMPPKQRSSWKLKVKRKQYTNLAEAQAQALRVISAELNKPGGQEAARLALAREYVTMYGEMGKQSNTILFNERPADVNALLTQAVTAMQAASSAMPATTTNPPPAPKETITAAIVDTESSEAVDTKAEEKSNNKPV</sequence>
<feature type="region of interest" description="Disordered" evidence="2">
    <location>
        <begin position="83"/>
        <end position="105"/>
    </location>
</feature>